<comment type="pathway">
    <text evidence="4">Amino-acid biosynthesis; L-arginine biosynthesis; N(2)-acetyl-L-ornithine from L-glutamate: step 3/4.</text>
</comment>
<comment type="function">
    <text evidence="4">Catalyzes the NADPH-dependent reduction of N-acetyl-5-glutamyl phosphate to yield N-acetyl-L-glutamate 5-semialdehyde.</text>
</comment>
<feature type="domain" description="Semialdehyde dehydrogenase NAD-binding" evidence="5">
    <location>
        <begin position="2"/>
        <end position="138"/>
    </location>
</feature>
<comment type="subcellular location">
    <subcellularLocation>
        <location evidence="4">Cytoplasm</location>
    </subcellularLocation>
</comment>
<accession>A0ABW4URN2</accession>
<dbReference type="RefSeq" id="WP_204823701.1">
    <property type="nucleotide sequence ID" value="NZ_JBHUGF010000010.1"/>
</dbReference>
<dbReference type="Gene3D" id="3.40.50.720">
    <property type="entry name" value="NAD(P)-binding Rossmann-like Domain"/>
    <property type="match status" value="1"/>
</dbReference>
<comment type="similarity">
    <text evidence="4">Belongs to the NAGSA dehydrogenase family. Type 1 subfamily.</text>
</comment>
<dbReference type="InterPro" id="IPR000706">
    <property type="entry name" value="AGPR_type-1"/>
</dbReference>
<dbReference type="Gene3D" id="3.30.360.10">
    <property type="entry name" value="Dihydrodipicolinate Reductase, domain 2"/>
    <property type="match status" value="1"/>
</dbReference>
<dbReference type="SUPFAM" id="SSF55347">
    <property type="entry name" value="Glyceraldehyde-3-phosphate dehydrogenase-like, C-terminal domain"/>
    <property type="match status" value="1"/>
</dbReference>
<keyword evidence="3 4" id="KW-0560">Oxidoreductase</keyword>
<dbReference type="SMART" id="SM00859">
    <property type="entry name" value="Semialdhyde_dh"/>
    <property type="match status" value="1"/>
</dbReference>
<keyword evidence="1 4" id="KW-0028">Amino-acid biosynthesis</keyword>
<evidence type="ECO:0000256" key="1">
    <source>
        <dbReference type="ARBA" id="ARBA00022605"/>
    </source>
</evidence>
<dbReference type="SUPFAM" id="SSF51735">
    <property type="entry name" value="NAD(P)-binding Rossmann-fold domains"/>
    <property type="match status" value="1"/>
</dbReference>
<dbReference type="EMBL" id="JBHUGF010000010">
    <property type="protein sequence ID" value="MFD1989986.1"/>
    <property type="molecule type" value="Genomic_DNA"/>
</dbReference>
<dbReference type="InterPro" id="IPR058924">
    <property type="entry name" value="AGPR_dimerisation_dom"/>
</dbReference>
<dbReference type="NCBIfam" id="TIGR01850">
    <property type="entry name" value="argC"/>
    <property type="match status" value="1"/>
</dbReference>
<evidence type="ECO:0000256" key="4">
    <source>
        <dbReference type="HAMAP-Rule" id="MF_00150"/>
    </source>
</evidence>
<evidence type="ECO:0000256" key="2">
    <source>
        <dbReference type="ARBA" id="ARBA00022857"/>
    </source>
</evidence>
<dbReference type="PANTHER" id="PTHR32338">
    <property type="entry name" value="N-ACETYL-GAMMA-GLUTAMYL-PHOSPHATE REDUCTASE, CHLOROPLASTIC-RELATED-RELATED"/>
    <property type="match status" value="1"/>
</dbReference>
<evidence type="ECO:0000259" key="5">
    <source>
        <dbReference type="SMART" id="SM00859"/>
    </source>
</evidence>
<keyword evidence="7" id="KW-1185">Reference proteome</keyword>
<comment type="caution">
    <text evidence="6">The sequence shown here is derived from an EMBL/GenBank/DDBJ whole genome shotgun (WGS) entry which is preliminary data.</text>
</comment>
<evidence type="ECO:0000313" key="6">
    <source>
        <dbReference type="EMBL" id="MFD1989986.1"/>
    </source>
</evidence>
<sequence>MKVSVIGASGYIGGELLRLLLQHPNIEVIAATSNQYKGDYIFNVHPNLRGYTSLKFSGHDEILSSDVIFLCLPHGIAMSHIDSYSQKAKYIIDLSSDFRIKDINQYYKWYKKKHEQPTWLPKFVSGIPEFYRESIEKANYIAIPGCMANASLMALMPLEKENVLGNHRIIIDAKTGSSGSGATPNLSNLHAQRSGTVRLFKSMGHRHEAELKQEINKDVQLTVTSVELVRGIQISAHVTFNREIQEKELWSIYRKYYNDEPFIRIIKQKKGLYRYPEPKILSGTNYCDIGFSLDQETGKHAVIISAIDNLVKGGAGNAVQVLNIVAGWDETLGLNFIGLHPI</sequence>
<dbReference type="Pfam" id="PF22698">
    <property type="entry name" value="Semialdhyde_dhC_1"/>
    <property type="match status" value="1"/>
</dbReference>
<evidence type="ECO:0000313" key="7">
    <source>
        <dbReference type="Proteomes" id="UP001597403"/>
    </source>
</evidence>
<dbReference type="EC" id="1.2.1.38" evidence="4"/>
<keyword evidence="4" id="KW-0055">Arginine biosynthesis</keyword>
<protein>
    <recommendedName>
        <fullName evidence="4">N-acetyl-gamma-glutamyl-phosphate reductase</fullName>
        <shortName evidence="4">AGPR</shortName>
        <ecNumber evidence="4">1.2.1.38</ecNumber>
    </recommendedName>
    <alternativeName>
        <fullName evidence="4">N-acetyl-glutamate semialdehyde dehydrogenase</fullName>
        <shortName evidence="4">NAGSA dehydrogenase</shortName>
    </alternativeName>
</protein>
<dbReference type="InterPro" id="IPR000534">
    <property type="entry name" value="Semialdehyde_DH_NAD-bd"/>
</dbReference>
<dbReference type="InterPro" id="IPR036291">
    <property type="entry name" value="NAD(P)-bd_dom_sf"/>
</dbReference>
<organism evidence="6 7">
    <name type="scientific">Paenibacillus nicotianae</name>
    <dbReference type="NCBI Taxonomy" id="1526551"/>
    <lineage>
        <taxon>Bacteria</taxon>
        <taxon>Bacillati</taxon>
        <taxon>Bacillota</taxon>
        <taxon>Bacilli</taxon>
        <taxon>Bacillales</taxon>
        <taxon>Paenibacillaceae</taxon>
        <taxon>Paenibacillus</taxon>
    </lineage>
</organism>
<dbReference type="Proteomes" id="UP001597403">
    <property type="component" value="Unassembled WGS sequence"/>
</dbReference>
<name>A0ABW4URN2_9BACL</name>
<dbReference type="Pfam" id="PF01118">
    <property type="entry name" value="Semialdhyde_dh"/>
    <property type="match status" value="1"/>
</dbReference>
<dbReference type="InterPro" id="IPR050085">
    <property type="entry name" value="AGPR"/>
</dbReference>
<dbReference type="HAMAP" id="MF_00150">
    <property type="entry name" value="ArgC_type1"/>
    <property type="match status" value="1"/>
</dbReference>
<proteinExistence type="inferred from homology"/>
<reference evidence="7" key="1">
    <citation type="journal article" date="2019" name="Int. J. Syst. Evol. Microbiol.">
        <title>The Global Catalogue of Microorganisms (GCM) 10K type strain sequencing project: providing services to taxonomists for standard genome sequencing and annotation.</title>
        <authorList>
            <consortium name="The Broad Institute Genomics Platform"/>
            <consortium name="The Broad Institute Genome Sequencing Center for Infectious Disease"/>
            <person name="Wu L."/>
            <person name="Ma J."/>
        </authorList>
    </citation>
    <scope>NUCLEOTIDE SEQUENCE [LARGE SCALE GENOMIC DNA]</scope>
    <source>
        <strain evidence="7">CGMCC 1.15067</strain>
    </source>
</reference>
<gene>
    <name evidence="4 6" type="primary">argC</name>
    <name evidence="6" type="ORF">ACFSGI_08450</name>
</gene>
<dbReference type="CDD" id="cd24151">
    <property type="entry name" value="AGPR_1_N_LysY"/>
    <property type="match status" value="1"/>
</dbReference>
<dbReference type="GO" id="GO:0003942">
    <property type="term" value="F:N-acetyl-gamma-glutamyl-phosphate reductase activity"/>
    <property type="evidence" value="ECO:0007669"/>
    <property type="project" value="UniProtKB-EC"/>
</dbReference>
<keyword evidence="2 4" id="KW-0521">NADP</keyword>
<evidence type="ECO:0000256" key="3">
    <source>
        <dbReference type="ARBA" id="ARBA00023002"/>
    </source>
</evidence>
<dbReference type="PANTHER" id="PTHR32338:SF11">
    <property type="entry name" value="[LYSW]-L-2-AMINOADIPATE_[LYSW]-L-GLUTAMATE PHOSPHATE REDUCTASE-RELATED"/>
    <property type="match status" value="1"/>
</dbReference>
<dbReference type="CDD" id="cd23939">
    <property type="entry name" value="AGPR_1_C_LysY"/>
    <property type="match status" value="1"/>
</dbReference>
<comment type="catalytic activity">
    <reaction evidence="4">
        <text>N-acetyl-L-glutamate 5-semialdehyde + phosphate + NADP(+) = N-acetyl-L-glutamyl 5-phosphate + NADPH + H(+)</text>
        <dbReference type="Rhea" id="RHEA:21588"/>
        <dbReference type="ChEBI" id="CHEBI:15378"/>
        <dbReference type="ChEBI" id="CHEBI:29123"/>
        <dbReference type="ChEBI" id="CHEBI:43474"/>
        <dbReference type="ChEBI" id="CHEBI:57783"/>
        <dbReference type="ChEBI" id="CHEBI:57936"/>
        <dbReference type="ChEBI" id="CHEBI:58349"/>
        <dbReference type="EC" id="1.2.1.38"/>
    </reaction>
</comment>
<keyword evidence="4" id="KW-0963">Cytoplasm</keyword>
<feature type="active site" evidence="4">
    <location>
        <position position="146"/>
    </location>
</feature>